<name>A0ABY6KJW7_9ARAC</name>
<evidence type="ECO:0000256" key="1">
    <source>
        <dbReference type="SAM" id="MobiDB-lite"/>
    </source>
</evidence>
<evidence type="ECO:0000313" key="2">
    <source>
        <dbReference type="EMBL" id="UYV69160.1"/>
    </source>
</evidence>
<proteinExistence type="predicted"/>
<protein>
    <submittedName>
        <fullName evidence="2">Uncharacterized protein</fullName>
    </submittedName>
</protein>
<accession>A0ABY6KJW7</accession>
<feature type="region of interest" description="Disordered" evidence="1">
    <location>
        <begin position="134"/>
        <end position="155"/>
    </location>
</feature>
<sequence length="252" mass="28216">MVFRNGGRKARSDVWFWGQLPLTITSKYTYLGYQLTASNSTQQAAKHFKNKALNSINAVWAISTKTRINSIRSSLKLLDSMALSTLLYAAPIWANNQKNLVDRVQDNFLRRLLNLPRYTPGFILRMECGRTSLGVTPAGPKPPAPHEEETTPTVKTPSPLLLEQEENMIAEIFRKLKHTTCLKPLYESGIHPNELKSAILFTDDRVSLVAELSPALKGVLAEFLGAAIELAQNYHPIVGLDMAKLRRRCLNS</sequence>
<gene>
    <name evidence="2" type="ORF">LAZ67_6002611</name>
</gene>
<evidence type="ECO:0000313" key="3">
    <source>
        <dbReference type="Proteomes" id="UP001235939"/>
    </source>
</evidence>
<keyword evidence="3" id="KW-1185">Reference proteome</keyword>
<reference evidence="2 3" key="1">
    <citation type="submission" date="2022-01" db="EMBL/GenBank/DDBJ databases">
        <title>A chromosomal length assembly of Cordylochernes scorpioides.</title>
        <authorList>
            <person name="Zeh D."/>
            <person name="Zeh J."/>
        </authorList>
    </citation>
    <scope>NUCLEOTIDE SEQUENCE [LARGE SCALE GENOMIC DNA]</scope>
    <source>
        <strain evidence="2">IN4F17</strain>
        <tissue evidence="2">Whole Body</tissue>
    </source>
</reference>
<organism evidence="2 3">
    <name type="scientific">Cordylochernes scorpioides</name>
    <dbReference type="NCBI Taxonomy" id="51811"/>
    <lineage>
        <taxon>Eukaryota</taxon>
        <taxon>Metazoa</taxon>
        <taxon>Ecdysozoa</taxon>
        <taxon>Arthropoda</taxon>
        <taxon>Chelicerata</taxon>
        <taxon>Arachnida</taxon>
        <taxon>Pseudoscorpiones</taxon>
        <taxon>Cheliferoidea</taxon>
        <taxon>Chernetidae</taxon>
        <taxon>Cordylochernes</taxon>
    </lineage>
</organism>
<dbReference type="EMBL" id="CP092868">
    <property type="protein sequence ID" value="UYV69160.1"/>
    <property type="molecule type" value="Genomic_DNA"/>
</dbReference>
<dbReference type="Proteomes" id="UP001235939">
    <property type="component" value="Chromosome 06"/>
</dbReference>